<reference evidence="3" key="1">
    <citation type="journal article" date="2014" name="Science">
        <title>Ancient hybridizations among the ancestral genomes of bread wheat.</title>
        <authorList>
            <consortium name="International Wheat Genome Sequencing Consortium,"/>
            <person name="Marcussen T."/>
            <person name="Sandve S.R."/>
            <person name="Heier L."/>
            <person name="Spannagl M."/>
            <person name="Pfeifer M."/>
            <person name="Jakobsen K.S."/>
            <person name="Wulff B.B."/>
            <person name="Steuernagel B."/>
            <person name="Mayer K.F."/>
            <person name="Olsen O.A."/>
        </authorList>
    </citation>
    <scope>NUCLEOTIDE SEQUENCE [LARGE SCALE GENOMIC DNA]</scope>
    <source>
        <strain evidence="3">cv. AL8/78</strain>
    </source>
</reference>
<dbReference type="STRING" id="200361.A0A453F106"/>
<evidence type="ECO:0000313" key="2">
    <source>
        <dbReference type="EnsemblPlants" id="AET3Gv20533600.1"/>
    </source>
</evidence>
<name>A0A453F106_AEGTS</name>
<reference evidence="2" key="4">
    <citation type="submission" date="2019-03" db="UniProtKB">
        <authorList>
            <consortium name="EnsemblPlants"/>
        </authorList>
    </citation>
    <scope>IDENTIFICATION</scope>
</reference>
<feature type="region of interest" description="Disordered" evidence="1">
    <location>
        <begin position="1"/>
        <end position="66"/>
    </location>
</feature>
<dbReference type="EnsemblPlants" id="AET3Gv20533600.1">
    <property type="protein sequence ID" value="AET3Gv20533600.1"/>
    <property type="gene ID" value="AET3Gv20533600"/>
</dbReference>
<accession>A0A453F106</accession>
<evidence type="ECO:0000256" key="1">
    <source>
        <dbReference type="SAM" id="MobiDB-lite"/>
    </source>
</evidence>
<reference evidence="2" key="5">
    <citation type="journal article" date="2021" name="G3 (Bethesda)">
        <title>Aegilops tauschii genome assembly Aet v5.0 features greater sequence contiguity and improved annotation.</title>
        <authorList>
            <person name="Wang L."/>
            <person name="Zhu T."/>
            <person name="Rodriguez J.C."/>
            <person name="Deal K.R."/>
            <person name="Dubcovsky J."/>
            <person name="McGuire P.E."/>
            <person name="Lux T."/>
            <person name="Spannagl M."/>
            <person name="Mayer K.F.X."/>
            <person name="Baldrich P."/>
            <person name="Meyers B.C."/>
            <person name="Huo N."/>
            <person name="Gu Y.Q."/>
            <person name="Zhou H."/>
            <person name="Devos K.M."/>
            <person name="Bennetzen J.L."/>
            <person name="Unver T."/>
            <person name="Budak H."/>
            <person name="Gulick P.J."/>
            <person name="Galiba G."/>
            <person name="Kalapos B."/>
            <person name="Nelson D.R."/>
            <person name="Li P."/>
            <person name="You F.M."/>
            <person name="Luo M.C."/>
            <person name="Dvorak J."/>
        </authorList>
    </citation>
    <scope>NUCLEOTIDE SEQUENCE [LARGE SCALE GENOMIC DNA]</scope>
    <source>
        <strain evidence="2">cv. AL8/78</strain>
    </source>
</reference>
<dbReference type="Proteomes" id="UP000015105">
    <property type="component" value="Chromosome 3D"/>
</dbReference>
<reference evidence="2" key="3">
    <citation type="journal article" date="2017" name="Nature">
        <title>Genome sequence of the progenitor of the wheat D genome Aegilops tauschii.</title>
        <authorList>
            <person name="Luo M.C."/>
            <person name="Gu Y.Q."/>
            <person name="Puiu D."/>
            <person name="Wang H."/>
            <person name="Twardziok S.O."/>
            <person name="Deal K.R."/>
            <person name="Huo N."/>
            <person name="Zhu T."/>
            <person name="Wang L."/>
            <person name="Wang Y."/>
            <person name="McGuire P.E."/>
            <person name="Liu S."/>
            <person name="Long H."/>
            <person name="Ramasamy R.K."/>
            <person name="Rodriguez J.C."/>
            <person name="Van S.L."/>
            <person name="Yuan L."/>
            <person name="Wang Z."/>
            <person name="Xia Z."/>
            <person name="Xiao L."/>
            <person name="Anderson O.D."/>
            <person name="Ouyang S."/>
            <person name="Liang Y."/>
            <person name="Zimin A.V."/>
            <person name="Pertea G."/>
            <person name="Qi P."/>
            <person name="Bennetzen J.L."/>
            <person name="Dai X."/>
            <person name="Dawson M.W."/>
            <person name="Muller H.G."/>
            <person name="Kugler K."/>
            <person name="Rivarola-Duarte L."/>
            <person name="Spannagl M."/>
            <person name="Mayer K.F.X."/>
            <person name="Lu F.H."/>
            <person name="Bevan M.W."/>
            <person name="Leroy P."/>
            <person name="Li P."/>
            <person name="You F.M."/>
            <person name="Sun Q."/>
            <person name="Liu Z."/>
            <person name="Lyons E."/>
            <person name="Wicker T."/>
            <person name="Salzberg S.L."/>
            <person name="Devos K.M."/>
            <person name="Dvorak J."/>
        </authorList>
    </citation>
    <scope>NUCLEOTIDE SEQUENCE [LARGE SCALE GENOMIC DNA]</scope>
    <source>
        <strain evidence="2">cv. AL8/78</strain>
    </source>
</reference>
<dbReference type="Gramene" id="AET3Gv20533600.1">
    <property type="protein sequence ID" value="AET3Gv20533600.1"/>
    <property type="gene ID" value="AET3Gv20533600"/>
</dbReference>
<protein>
    <submittedName>
        <fullName evidence="2">Uncharacterized protein</fullName>
    </submittedName>
</protein>
<dbReference type="PANTHER" id="PTHR36712:SF1">
    <property type="entry name" value="TRANSMEMBRANE PROTEIN"/>
    <property type="match status" value="1"/>
</dbReference>
<proteinExistence type="predicted"/>
<sequence length="218" mass="23908">KETSGRPLAAESLTFLTRGARRGDDRRRRAAGGTHLAPREGDIAASVLPKEGDRGDSATSDLVSSQRLAASARSSGLRLSSESIKRALQHPPIQARVPDLITCKEILKIQKFRRLASYAGFYSFTTLVTYAYTSNTTRAGISRADQYYASYPSGTELLTDTAKLYKAALGNCFEIDDWGPIEFSIMAKHFDRQGKPPYAYHAQYMSHLLSHGQLDGSG</sequence>
<keyword evidence="3" id="KW-1185">Reference proteome</keyword>
<reference evidence="3" key="2">
    <citation type="journal article" date="2017" name="Nat. Plants">
        <title>The Aegilops tauschii genome reveals multiple impacts of transposons.</title>
        <authorList>
            <person name="Zhao G."/>
            <person name="Zou C."/>
            <person name="Li K."/>
            <person name="Wang K."/>
            <person name="Li T."/>
            <person name="Gao L."/>
            <person name="Zhang X."/>
            <person name="Wang H."/>
            <person name="Yang Z."/>
            <person name="Liu X."/>
            <person name="Jiang W."/>
            <person name="Mao L."/>
            <person name="Kong X."/>
            <person name="Jiao Y."/>
            <person name="Jia J."/>
        </authorList>
    </citation>
    <scope>NUCLEOTIDE SEQUENCE [LARGE SCALE GENOMIC DNA]</scope>
    <source>
        <strain evidence="3">cv. AL8/78</strain>
    </source>
</reference>
<dbReference type="PANTHER" id="PTHR36712">
    <property type="entry name" value="TRANSMEMBRANE PROTEIN"/>
    <property type="match status" value="1"/>
</dbReference>
<evidence type="ECO:0000313" key="3">
    <source>
        <dbReference type="Proteomes" id="UP000015105"/>
    </source>
</evidence>
<organism evidence="2 3">
    <name type="scientific">Aegilops tauschii subsp. strangulata</name>
    <name type="common">Goatgrass</name>
    <dbReference type="NCBI Taxonomy" id="200361"/>
    <lineage>
        <taxon>Eukaryota</taxon>
        <taxon>Viridiplantae</taxon>
        <taxon>Streptophyta</taxon>
        <taxon>Embryophyta</taxon>
        <taxon>Tracheophyta</taxon>
        <taxon>Spermatophyta</taxon>
        <taxon>Magnoliopsida</taxon>
        <taxon>Liliopsida</taxon>
        <taxon>Poales</taxon>
        <taxon>Poaceae</taxon>
        <taxon>BOP clade</taxon>
        <taxon>Pooideae</taxon>
        <taxon>Triticodae</taxon>
        <taxon>Triticeae</taxon>
        <taxon>Triticinae</taxon>
        <taxon>Aegilops</taxon>
    </lineage>
</organism>
<dbReference type="AlphaFoldDB" id="A0A453F106"/>